<evidence type="ECO:0000256" key="1">
    <source>
        <dbReference type="SAM" id="MobiDB-lite"/>
    </source>
</evidence>
<dbReference type="InterPro" id="IPR017740">
    <property type="entry name" value="TssA-like"/>
</dbReference>
<dbReference type="HOGENOM" id="CLU_060104_1_1_6"/>
<feature type="region of interest" description="Disordered" evidence="1">
    <location>
        <begin position="385"/>
        <end position="413"/>
    </location>
</feature>
<feature type="domain" description="ImpA N-terminal" evidence="2">
    <location>
        <begin position="13"/>
        <end position="140"/>
    </location>
</feature>
<dbReference type="AlphaFoldDB" id="K4KJC5"/>
<dbReference type="Proteomes" id="UP000000466">
    <property type="component" value="Chromosome"/>
</dbReference>
<proteinExistence type="predicted"/>
<dbReference type="Pfam" id="PF06812">
    <property type="entry name" value="ImpA_N"/>
    <property type="match status" value="1"/>
</dbReference>
<dbReference type="PANTHER" id="PTHR37951:SF1">
    <property type="entry name" value="TYPE VI SECRETION SYSTEM COMPONENT TSSA1"/>
    <property type="match status" value="1"/>
</dbReference>
<dbReference type="eggNOG" id="COG3515">
    <property type="taxonomic scope" value="Bacteria"/>
</dbReference>
<accession>K4KJC5</accession>
<keyword evidence="4" id="KW-1185">Reference proteome</keyword>
<name>K4KJC5_SIMAS</name>
<reference evidence="3 4" key="1">
    <citation type="journal article" date="2013" name="Genome Announc.">
        <title>Complete genome sequence of Simiduia agarivorans SA1(T), a marine bacterium able to degrade a variety of polysaccharides.</title>
        <authorList>
            <person name="Lin S.Y."/>
            <person name="Shieh W.Y."/>
            <person name="Chen J.S."/>
            <person name="Tang S.L."/>
        </authorList>
    </citation>
    <scope>NUCLEOTIDE SEQUENCE [LARGE SCALE GENOMIC DNA]</scope>
    <source>
        <strain evidence="4">DSM 21679 / JCM 13881 / BCRC 17597 / SA1</strain>
    </source>
</reference>
<organism evidence="3 4">
    <name type="scientific">Simiduia agarivorans (strain DSM 21679 / JCM 13881 / BCRC 17597 / SA1)</name>
    <dbReference type="NCBI Taxonomy" id="1117647"/>
    <lineage>
        <taxon>Bacteria</taxon>
        <taxon>Pseudomonadati</taxon>
        <taxon>Pseudomonadota</taxon>
        <taxon>Gammaproteobacteria</taxon>
        <taxon>Cellvibrionales</taxon>
        <taxon>Cellvibrionaceae</taxon>
        <taxon>Simiduia</taxon>
    </lineage>
</organism>
<dbReference type="EMBL" id="CP003746">
    <property type="protein sequence ID" value="AFU98093.1"/>
    <property type="molecule type" value="Genomic_DNA"/>
</dbReference>
<gene>
    <name evidence="3" type="ordered locus">M5M_04430</name>
</gene>
<dbReference type="OrthoDB" id="9771118at2"/>
<protein>
    <submittedName>
        <fullName evidence="3">Type VI secretion-associated protein, ImpA family</fullName>
    </submittedName>
</protein>
<feature type="region of interest" description="Disordered" evidence="1">
    <location>
        <begin position="278"/>
        <end position="303"/>
    </location>
</feature>
<feature type="compositionally biased region" description="Low complexity" evidence="1">
    <location>
        <begin position="279"/>
        <end position="289"/>
    </location>
</feature>
<dbReference type="NCBIfam" id="TIGR03363">
    <property type="entry name" value="VI_chp_8"/>
    <property type="match status" value="1"/>
</dbReference>
<dbReference type="PANTHER" id="PTHR37951">
    <property type="entry name" value="CYTOPLASMIC PROTEIN-RELATED"/>
    <property type="match status" value="1"/>
</dbReference>
<evidence type="ECO:0000259" key="2">
    <source>
        <dbReference type="Pfam" id="PF06812"/>
    </source>
</evidence>
<dbReference type="STRING" id="1117647.M5M_04430"/>
<dbReference type="InterPro" id="IPR010657">
    <property type="entry name" value="ImpA_N"/>
</dbReference>
<dbReference type="RefSeq" id="WP_015046266.1">
    <property type="nucleotide sequence ID" value="NC_018868.3"/>
</dbReference>
<evidence type="ECO:0000313" key="4">
    <source>
        <dbReference type="Proteomes" id="UP000000466"/>
    </source>
</evidence>
<dbReference type="KEGG" id="saga:M5M_04430"/>
<evidence type="ECO:0000313" key="3">
    <source>
        <dbReference type="EMBL" id="AFU98093.1"/>
    </source>
</evidence>
<sequence length="413" mass="44782">MSMEHVIDLDSLLTPISENEPQGSDLRADRSPNSLYYAIKDARNNARAAERSAMFDEDVDLMSPWKQVADLAPAILRETSKDLEVSCWYTEALIRLHGLSGLRDGLQLIKKLIEDHWEGLYPQPDEDGIETKVAPLTGLNGDGGEGTLLAPLRNMPITLEEAGGAFSLWQYQQARDADRIVDEDEKVSRFDSLGYSLKSISDTIAATAVPQAVSVVETLEECLDLFKSSQALLRSHCDHEAPPSSNISNLLEELLRTARFIYKEKLEAAQVAQEATQNAAAESESADAAGTSGLPVTGISAPSGAISDREDALKRLETVAEYFRRYEPHSPIGPGLERLATWGRMTVAELMMELLPEDSAKGIFSQLTGVKLDGSDTATYIAPPKAAAPQAANPPSQAAPAAEAEQNEASMGW</sequence>